<dbReference type="AlphaFoldDB" id="A0A8H5B2H6"/>
<keyword evidence="6" id="KW-0732">Signal</keyword>
<evidence type="ECO:0000313" key="8">
    <source>
        <dbReference type="Proteomes" id="UP000567179"/>
    </source>
</evidence>
<evidence type="ECO:0000256" key="5">
    <source>
        <dbReference type="ARBA" id="ARBA00023004"/>
    </source>
</evidence>
<evidence type="ECO:0008006" key="9">
    <source>
        <dbReference type="Google" id="ProtNLM"/>
    </source>
</evidence>
<dbReference type="GO" id="GO:0016705">
    <property type="term" value="F:oxidoreductase activity, acting on paired donors, with incorporation or reduction of molecular oxygen"/>
    <property type="evidence" value="ECO:0007669"/>
    <property type="project" value="InterPro"/>
</dbReference>
<dbReference type="EMBL" id="JAACJJ010000043">
    <property type="protein sequence ID" value="KAF5315345.1"/>
    <property type="molecule type" value="Genomic_DNA"/>
</dbReference>
<comment type="similarity">
    <text evidence="2">Belongs to the cytochrome P450 family.</text>
</comment>
<feature type="signal peptide" evidence="6">
    <location>
        <begin position="1"/>
        <end position="31"/>
    </location>
</feature>
<gene>
    <name evidence="7" type="ORF">D9619_007484</name>
</gene>
<comment type="cofactor">
    <cofactor evidence="1">
        <name>heme</name>
        <dbReference type="ChEBI" id="CHEBI:30413"/>
    </cofactor>
</comment>
<feature type="chain" id="PRO_5034156907" description="Cytochrome P450" evidence="6">
    <location>
        <begin position="32"/>
        <end position="531"/>
    </location>
</feature>
<keyword evidence="5" id="KW-0408">Iron</keyword>
<dbReference type="Pfam" id="PF00067">
    <property type="entry name" value="p450"/>
    <property type="match status" value="1"/>
</dbReference>
<comment type="caution">
    <text evidence="7">The sequence shown here is derived from an EMBL/GenBank/DDBJ whole genome shotgun (WGS) entry which is preliminary data.</text>
</comment>
<name>A0A8H5B2H6_9AGAR</name>
<accession>A0A8H5B2H6</accession>
<dbReference type="Gene3D" id="1.10.630.10">
    <property type="entry name" value="Cytochrome P450"/>
    <property type="match status" value="1"/>
</dbReference>
<dbReference type="InterPro" id="IPR001128">
    <property type="entry name" value="Cyt_P450"/>
</dbReference>
<organism evidence="7 8">
    <name type="scientific">Psilocybe cf. subviscida</name>
    <dbReference type="NCBI Taxonomy" id="2480587"/>
    <lineage>
        <taxon>Eukaryota</taxon>
        <taxon>Fungi</taxon>
        <taxon>Dikarya</taxon>
        <taxon>Basidiomycota</taxon>
        <taxon>Agaricomycotina</taxon>
        <taxon>Agaricomycetes</taxon>
        <taxon>Agaricomycetidae</taxon>
        <taxon>Agaricales</taxon>
        <taxon>Agaricineae</taxon>
        <taxon>Strophariaceae</taxon>
        <taxon>Psilocybe</taxon>
    </lineage>
</organism>
<sequence length="531" mass="59745">MNMIDSTTLTLCIVALSAILCLPIARRPTQGLTDIPTYGPSGGPIFGVYNSFCLLLRGRKVIDDAYALLSSAVYVAGSSKGRKPQIFKMQLFSGWNVFVLGKNHIADVRSAKGKDLSLYHAQNDILALDYTIGSVPSDEDDLHNKVLQRMLASNYTENGSDLYDETATALDVILPISHDGWHAAKFYDSLLSIIARVTNRFYVGEPLCRDVRYIALVMDFVQGVPQAGMLINVFPRWLHTYIARYISPLPKYQKRALSVFGDLISERIALHDEHGKDWDLKPRDMITWFLEEAEPHQRNAETITIRILRVNFAGLMSTSFFLPQILYKLMSFPESEYIAPIREEIDAVVEKFGWTKEALGKMYKLDSFMREVARTKGFSALVLHRKVMSPGGWAFHDGITIPAGTHLSAASCISNIHESAFEDPTVFDGMRFARMYEREVAEKAAVGEAEAALGMKYQLTSPSLDNLFYGVGKHACPGRFIMTFIMKLQVAVVLHKYDIKMNNKLAYKDNWVGTVCMPDKKAEILYRNRSS</sequence>
<proteinExistence type="inferred from homology"/>
<dbReference type="SUPFAM" id="SSF48264">
    <property type="entry name" value="Cytochrome P450"/>
    <property type="match status" value="1"/>
</dbReference>
<evidence type="ECO:0000256" key="4">
    <source>
        <dbReference type="ARBA" id="ARBA00023002"/>
    </source>
</evidence>
<dbReference type="GO" id="GO:0004497">
    <property type="term" value="F:monooxygenase activity"/>
    <property type="evidence" value="ECO:0007669"/>
    <property type="project" value="InterPro"/>
</dbReference>
<keyword evidence="4" id="KW-0560">Oxidoreductase</keyword>
<dbReference type="GO" id="GO:0020037">
    <property type="term" value="F:heme binding"/>
    <property type="evidence" value="ECO:0007669"/>
    <property type="project" value="InterPro"/>
</dbReference>
<protein>
    <recommendedName>
        <fullName evidence="9">Cytochrome P450</fullName>
    </recommendedName>
</protein>
<dbReference type="OrthoDB" id="1844152at2759"/>
<evidence type="ECO:0000256" key="3">
    <source>
        <dbReference type="ARBA" id="ARBA00022723"/>
    </source>
</evidence>
<evidence type="ECO:0000313" key="7">
    <source>
        <dbReference type="EMBL" id="KAF5315345.1"/>
    </source>
</evidence>
<dbReference type="Proteomes" id="UP000567179">
    <property type="component" value="Unassembled WGS sequence"/>
</dbReference>
<dbReference type="InterPro" id="IPR036396">
    <property type="entry name" value="Cyt_P450_sf"/>
</dbReference>
<keyword evidence="8" id="KW-1185">Reference proteome</keyword>
<dbReference type="CDD" id="cd11041">
    <property type="entry name" value="CYP503A1-like"/>
    <property type="match status" value="1"/>
</dbReference>
<dbReference type="GO" id="GO:0005506">
    <property type="term" value="F:iron ion binding"/>
    <property type="evidence" value="ECO:0007669"/>
    <property type="project" value="InterPro"/>
</dbReference>
<keyword evidence="3" id="KW-0479">Metal-binding</keyword>
<evidence type="ECO:0000256" key="6">
    <source>
        <dbReference type="SAM" id="SignalP"/>
    </source>
</evidence>
<dbReference type="PANTHER" id="PTHR46206">
    <property type="entry name" value="CYTOCHROME P450"/>
    <property type="match status" value="1"/>
</dbReference>
<reference evidence="7 8" key="1">
    <citation type="journal article" date="2020" name="ISME J.">
        <title>Uncovering the hidden diversity of litter-decomposition mechanisms in mushroom-forming fungi.</title>
        <authorList>
            <person name="Floudas D."/>
            <person name="Bentzer J."/>
            <person name="Ahren D."/>
            <person name="Johansson T."/>
            <person name="Persson P."/>
            <person name="Tunlid A."/>
        </authorList>
    </citation>
    <scope>NUCLEOTIDE SEQUENCE [LARGE SCALE GENOMIC DNA]</scope>
    <source>
        <strain evidence="7 8">CBS 101986</strain>
    </source>
</reference>
<evidence type="ECO:0000256" key="1">
    <source>
        <dbReference type="ARBA" id="ARBA00001971"/>
    </source>
</evidence>
<evidence type="ECO:0000256" key="2">
    <source>
        <dbReference type="ARBA" id="ARBA00010617"/>
    </source>
</evidence>